<sequence length="110" mass="12227">MGSGATKFLTESKRNDVTASSNGQSMTSQETDIQCVVEMTDGKKKPAAIDFGVADVSSGQQKSTDTIICNYQAEAEAKRLELKTLLLEYEQLVVEVQRLELYKLNNRHRP</sequence>
<proteinExistence type="predicted"/>
<dbReference type="HOGENOM" id="CLU_2170151_0_0_1"/>
<dbReference type="EMBL" id="EAAA01000804">
    <property type="status" value="NOT_ANNOTATED_CDS"/>
    <property type="molecule type" value="Genomic_DNA"/>
</dbReference>
<protein>
    <submittedName>
        <fullName evidence="2">Uncharacterized protein</fullName>
    </submittedName>
</protein>
<reference evidence="2" key="4">
    <citation type="submission" date="2025-09" db="UniProtKB">
        <authorList>
            <consortium name="Ensembl"/>
        </authorList>
    </citation>
    <scope>IDENTIFICATION</scope>
</reference>
<reference evidence="2" key="3">
    <citation type="submission" date="2025-08" db="UniProtKB">
        <authorList>
            <consortium name="Ensembl"/>
        </authorList>
    </citation>
    <scope>IDENTIFICATION</scope>
</reference>
<keyword evidence="3" id="KW-1185">Reference proteome</keyword>
<dbReference type="InParanoid" id="H2XQ31"/>
<evidence type="ECO:0000313" key="2">
    <source>
        <dbReference type="Ensembl" id="ENSCINP00000031765.1"/>
    </source>
</evidence>
<dbReference type="AlphaFoldDB" id="H2XQ31"/>
<organism evidence="2 3">
    <name type="scientific">Ciona intestinalis</name>
    <name type="common">Transparent sea squirt</name>
    <name type="synonym">Ascidia intestinalis</name>
    <dbReference type="NCBI Taxonomy" id="7719"/>
    <lineage>
        <taxon>Eukaryota</taxon>
        <taxon>Metazoa</taxon>
        <taxon>Chordata</taxon>
        <taxon>Tunicata</taxon>
        <taxon>Ascidiacea</taxon>
        <taxon>Phlebobranchia</taxon>
        <taxon>Cionidae</taxon>
        <taxon>Ciona</taxon>
    </lineage>
</organism>
<evidence type="ECO:0000256" key="1">
    <source>
        <dbReference type="SAM" id="MobiDB-lite"/>
    </source>
</evidence>
<feature type="region of interest" description="Disordered" evidence="1">
    <location>
        <begin position="1"/>
        <end position="32"/>
    </location>
</feature>
<reference evidence="3" key="1">
    <citation type="journal article" date="2002" name="Science">
        <title>The draft genome of Ciona intestinalis: insights into chordate and vertebrate origins.</title>
        <authorList>
            <person name="Dehal P."/>
            <person name="Satou Y."/>
            <person name="Campbell R.K."/>
            <person name="Chapman J."/>
            <person name="Degnan B."/>
            <person name="De Tomaso A."/>
            <person name="Davidson B."/>
            <person name="Di Gregorio A."/>
            <person name="Gelpke M."/>
            <person name="Goodstein D.M."/>
            <person name="Harafuji N."/>
            <person name="Hastings K.E."/>
            <person name="Ho I."/>
            <person name="Hotta K."/>
            <person name="Huang W."/>
            <person name="Kawashima T."/>
            <person name="Lemaire P."/>
            <person name="Martinez D."/>
            <person name="Meinertzhagen I.A."/>
            <person name="Necula S."/>
            <person name="Nonaka M."/>
            <person name="Putnam N."/>
            <person name="Rash S."/>
            <person name="Saiga H."/>
            <person name="Satake M."/>
            <person name="Terry A."/>
            <person name="Yamada L."/>
            <person name="Wang H.G."/>
            <person name="Awazu S."/>
            <person name="Azumi K."/>
            <person name="Boore J."/>
            <person name="Branno M."/>
            <person name="Chin-Bow S."/>
            <person name="DeSantis R."/>
            <person name="Doyle S."/>
            <person name="Francino P."/>
            <person name="Keys D.N."/>
            <person name="Haga S."/>
            <person name="Hayashi H."/>
            <person name="Hino K."/>
            <person name="Imai K.S."/>
            <person name="Inaba K."/>
            <person name="Kano S."/>
            <person name="Kobayashi K."/>
            <person name="Kobayashi M."/>
            <person name="Lee B.I."/>
            <person name="Makabe K.W."/>
            <person name="Manohar C."/>
            <person name="Matassi G."/>
            <person name="Medina M."/>
            <person name="Mochizuki Y."/>
            <person name="Mount S."/>
            <person name="Morishita T."/>
            <person name="Miura S."/>
            <person name="Nakayama A."/>
            <person name="Nishizaka S."/>
            <person name="Nomoto H."/>
            <person name="Ohta F."/>
            <person name="Oishi K."/>
            <person name="Rigoutsos I."/>
            <person name="Sano M."/>
            <person name="Sasaki A."/>
            <person name="Sasakura Y."/>
            <person name="Shoguchi E."/>
            <person name="Shin-i T."/>
            <person name="Spagnuolo A."/>
            <person name="Stainier D."/>
            <person name="Suzuki M.M."/>
            <person name="Tassy O."/>
            <person name="Takatori N."/>
            <person name="Tokuoka M."/>
            <person name="Yagi K."/>
            <person name="Yoshizaki F."/>
            <person name="Wada S."/>
            <person name="Zhang C."/>
            <person name="Hyatt P.D."/>
            <person name="Larimer F."/>
            <person name="Detter C."/>
            <person name="Doggett N."/>
            <person name="Glavina T."/>
            <person name="Hawkins T."/>
            <person name="Richardson P."/>
            <person name="Lucas S."/>
            <person name="Kohara Y."/>
            <person name="Levine M."/>
            <person name="Satoh N."/>
            <person name="Rokhsar D.S."/>
        </authorList>
    </citation>
    <scope>NUCLEOTIDE SEQUENCE [LARGE SCALE GENOMIC DNA]</scope>
</reference>
<dbReference type="Ensembl" id="ENSCINT00000035793.1">
    <property type="protein sequence ID" value="ENSCINP00000031765.1"/>
    <property type="gene ID" value="ENSCING00000018830.1"/>
</dbReference>
<accession>H2XQ31</accession>
<dbReference type="Proteomes" id="UP000008144">
    <property type="component" value="Chromosome 11"/>
</dbReference>
<name>H2XQ31_CIOIN</name>
<dbReference type="EMBL" id="EAAA01000805">
    <property type="status" value="NOT_ANNOTATED_CDS"/>
    <property type="molecule type" value="Genomic_DNA"/>
</dbReference>
<feature type="compositionally biased region" description="Polar residues" evidence="1">
    <location>
        <begin position="17"/>
        <end position="32"/>
    </location>
</feature>
<reference evidence="2" key="2">
    <citation type="journal article" date="2008" name="Genome Biol.">
        <title>Improved genome assembly and evidence-based global gene model set for the chordate Ciona intestinalis: new insight into intron and operon populations.</title>
        <authorList>
            <person name="Satou Y."/>
            <person name="Mineta K."/>
            <person name="Ogasawara M."/>
            <person name="Sasakura Y."/>
            <person name="Shoguchi E."/>
            <person name="Ueno K."/>
            <person name="Yamada L."/>
            <person name="Matsumoto J."/>
            <person name="Wasserscheid J."/>
            <person name="Dewar K."/>
            <person name="Wiley G.B."/>
            <person name="Macmil S.L."/>
            <person name="Roe B.A."/>
            <person name="Zeller R.W."/>
            <person name="Hastings K.E."/>
            <person name="Lemaire P."/>
            <person name="Lindquist E."/>
            <person name="Endo T."/>
            <person name="Hotta K."/>
            <person name="Inaba K."/>
        </authorList>
    </citation>
    <scope>NUCLEOTIDE SEQUENCE [LARGE SCALE GENOMIC DNA]</scope>
    <source>
        <strain evidence="2">wild type</strain>
    </source>
</reference>
<evidence type="ECO:0000313" key="3">
    <source>
        <dbReference type="Proteomes" id="UP000008144"/>
    </source>
</evidence>